<dbReference type="GO" id="GO:0016755">
    <property type="term" value="F:aminoacyltransferase activity"/>
    <property type="evidence" value="ECO:0007669"/>
    <property type="project" value="TreeGrafter"/>
</dbReference>
<dbReference type="OrthoDB" id="594838at2"/>
<evidence type="ECO:0000313" key="10">
    <source>
        <dbReference type="Proteomes" id="UP000321484"/>
    </source>
</evidence>
<dbReference type="EMBL" id="BJYK01000012">
    <property type="protein sequence ID" value="GEN81424.1"/>
    <property type="molecule type" value="Genomic_DNA"/>
</dbReference>
<evidence type="ECO:0000256" key="6">
    <source>
        <dbReference type="SAM" id="MobiDB-lite"/>
    </source>
</evidence>
<feature type="compositionally biased region" description="Low complexity" evidence="6">
    <location>
        <begin position="579"/>
        <end position="597"/>
    </location>
</feature>
<proteinExistence type="predicted"/>
<feature type="domain" description="Phosphatidylglycerol lysyltransferase C-terminal" evidence="8">
    <location>
        <begin position="240"/>
        <end position="527"/>
    </location>
</feature>
<gene>
    <name evidence="9" type="ORF">AFE02nite_31580</name>
</gene>
<feature type="transmembrane region" description="Helical" evidence="7">
    <location>
        <begin position="194"/>
        <end position="211"/>
    </location>
</feature>
<accession>A0A511Z1V4</accession>
<keyword evidence="3 7" id="KW-0812">Transmembrane</keyword>
<feature type="region of interest" description="Disordered" evidence="6">
    <location>
        <begin position="560"/>
        <end position="643"/>
    </location>
</feature>
<dbReference type="AlphaFoldDB" id="A0A511Z1V4"/>
<dbReference type="InterPro" id="IPR024320">
    <property type="entry name" value="LPG_synthase_C"/>
</dbReference>
<dbReference type="Proteomes" id="UP000321484">
    <property type="component" value="Unassembled WGS sequence"/>
</dbReference>
<evidence type="ECO:0000256" key="1">
    <source>
        <dbReference type="ARBA" id="ARBA00004651"/>
    </source>
</evidence>
<feature type="transmembrane region" description="Helical" evidence="7">
    <location>
        <begin position="151"/>
        <end position="173"/>
    </location>
</feature>
<feature type="transmembrane region" description="Helical" evidence="7">
    <location>
        <begin position="26"/>
        <end position="47"/>
    </location>
</feature>
<reference evidence="9 10" key="1">
    <citation type="submission" date="2019-07" db="EMBL/GenBank/DDBJ databases">
        <title>Whole genome shotgun sequence of Actinotalea fermentans NBRC 105374.</title>
        <authorList>
            <person name="Hosoyama A."/>
            <person name="Uohara A."/>
            <person name="Ohji S."/>
            <person name="Ichikawa N."/>
        </authorList>
    </citation>
    <scope>NUCLEOTIDE SEQUENCE [LARGE SCALE GENOMIC DNA]</scope>
    <source>
        <strain evidence="9 10">NBRC 105374</strain>
    </source>
</reference>
<name>A0A511Z1V4_9CELL</name>
<keyword evidence="10" id="KW-1185">Reference proteome</keyword>
<dbReference type="InterPro" id="IPR051211">
    <property type="entry name" value="PG_lysyltransferase"/>
</dbReference>
<dbReference type="PANTHER" id="PTHR34697">
    <property type="entry name" value="PHOSPHATIDYLGLYCEROL LYSYLTRANSFERASE"/>
    <property type="match status" value="1"/>
</dbReference>
<comment type="subcellular location">
    <subcellularLocation>
        <location evidence="1">Cell membrane</location>
        <topology evidence="1">Multi-pass membrane protein</topology>
    </subcellularLocation>
</comment>
<evidence type="ECO:0000256" key="2">
    <source>
        <dbReference type="ARBA" id="ARBA00022475"/>
    </source>
</evidence>
<dbReference type="Pfam" id="PF09924">
    <property type="entry name" value="LPG_synthase_C"/>
    <property type="match status" value="1"/>
</dbReference>
<comment type="caution">
    <text evidence="9">The sequence shown here is derived from an EMBL/GenBank/DDBJ whole genome shotgun (WGS) entry which is preliminary data.</text>
</comment>
<dbReference type="PANTHER" id="PTHR34697:SF2">
    <property type="entry name" value="PHOSPHATIDYLGLYCEROL LYSYLTRANSFERASE"/>
    <property type="match status" value="1"/>
</dbReference>
<feature type="transmembrane region" description="Helical" evidence="7">
    <location>
        <begin position="67"/>
        <end position="84"/>
    </location>
</feature>
<evidence type="ECO:0000256" key="5">
    <source>
        <dbReference type="ARBA" id="ARBA00023136"/>
    </source>
</evidence>
<dbReference type="RefSeq" id="WP_034247847.1">
    <property type="nucleotide sequence ID" value="NZ_BJYK01000012.1"/>
</dbReference>
<organism evidence="9 10">
    <name type="scientific">Actinotalea fermentans</name>
    <dbReference type="NCBI Taxonomy" id="43671"/>
    <lineage>
        <taxon>Bacteria</taxon>
        <taxon>Bacillati</taxon>
        <taxon>Actinomycetota</taxon>
        <taxon>Actinomycetes</taxon>
        <taxon>Micrococcales</taxon>
        <taxon>Cellulomonadaceae</taxon>
        <taxon>Actinotalea</taxon>
    </lineage>
</organism>
<keyword evidence="4 7" id="KW-1133">Transmembrane helix</keyword>
<keyword evidence="5 7" id="KW-0472">Membrane</keyword>
<feature type="transmembrane region" description="Helical" evidence="7">
    <location>
        <begin position="96"/>
        <end position="114"/>
    </location>
</feature>
<evidence type="ECO:0000313" key="9">
    <source>
        <dbReference type="EMBL" id="GEN81424.1"/>
    </source>
</evidence>
<sequence>MTRAIGPSQLPSGIRAHRRRVRTRALTARVMGVLGVLGLVSAVSRPAWRELRAVDALLPLVPGQPHLLSRTAGTTLVWVSVGLLLTSRGLRRGQRLAWAVTLALLGASTILHLTKGPDLAEAIATGLGAAWLARRREAFPVRPARAVVRRVLAWGLPVTGVVVGVSVGLSMLVRHDHGQAPRGLLLGEHLATPMATATVLALAGATLWVLASPHPPRRPTAAEHREERERARGVVQRWSAGTLDYFALRDDKDWYFSGDTLVAHTVRSGVCLVSPDPVGPPDERLGAWVDFLAHAEEHGWSVAVLGATAATVPMYEASGLRAVYLGDEAVVDCPDFSLDGRARRALRQAVHRVARAGCTTTFHDPAAVDADLRAQILAMCDDSRRGGAERGFSMTLSRLFDPADTGLLLAVTRNPAGRVEAFCQWVPAPGVDGWSLDVMRRRIADDVPNGVMDACVVATIAEVARRGQHGLSLNFAVLRERLEGAPTGPWSAQLRSMLLQMSERTQMASLSSFNEKFGPRWEPRFVVVDAVEFVATQALVMAGAEGVTEVPVLGRFLGPAGGQRAASSPASMNARARDAVSSASAPRSTTSAAAETAPKTRAVPRAASRTPRSSTAERSGASIAACSSRTRATHSGGRSTNES</sequence>
<evidence type="ECO:0000256" key="7">
    <source>
        <dbReference type="SAM" id="Phobius"/>
    </source>
</evidence>
<dbReference type="GO" id="GO:0005886">
    <property type="term" value="C:plasma membrane"/>
    <property type="evidence" value="ECO:0007669"/>
    <property type="project" value="UniProtKB-SubCell"/>
</dbReference>
<evidence type="ECO:0000256" key="3">
    <source>
        <dbReference type="ARBA" id="ARBA00022692"/>
    </source>
</evidence>
<protein>
    <recommendedName>
        <fullName evidence="8">Phosphatidylglycerol lysyltransferase C-terminal domain-containing protein</fullName>
    </recommendedName>
</protein>
<evidence type="ECO:0000259" key="8">
    <source>
        <dbReference type="Pfam" id="PF09924"/>
    </source>
</evidence>
<dbReference type="GO" id="GO:0055091">
    <property type="term" value="P:phospholipid homeostasis"/>
    <property type="evidence" value="ECO:0007669"/>
    <property type="project" value="TreeGrafter"/>
</dbReference>
<evidence type="ECO:0000256" key="4">
    <source>
        <dbReference type="ARBA" id="ARBA00022989"/>
    </source>
</evidence>
<keyword evidence="2" id="KW-1003">Cell membrane</keyword>